<dbReference type="PANTHER" id="PTHR43245:SF13">
    <property type="entry name" value="UDP-D-APIOSE_UDP-D-XYLOSE SYNTHASE 2"/>
    <property type="match status" value="1"/>
</dbReference>
<evidence type="ECO:0000259" key="1">
    <source>
        <dbReference type="Pfam" id="PF01370"/>
    </source>
</evidence>
<comment type="caution">
    <text evidence="2">The sequence shown here is derived from an EMBL/GenBank/DDBJ whole genome shotgun (WGS) entry which is preliminary data.</text>
</comment>
<organism evidence="2">
    <name type="scientific">marine sediment metagenome</name>
    <dbReference type="NCBI Taxonomy" id="412755"/>
    <lineage>
        <taxon>unclassified sequences</taxon>
        <taxon>metagenomes</taxon>
        <taxon>ecological metagenomes</taxon>
    </lineage>
</organism>
<reference evidence="2" key="1">
    <citation type="journal article" date="2014" name="Front. Microbiol.">
        <title>High frequency of phylogenetically diverse reductive dehalogenase-homologous genes in deep subseafloor sedimentary metagenomes.</title>
        <authorList>
            <person name="Kawai M."/>
            <person name="Futagami T."/>
            <person name="Toyoda A."/>
            <person name="Takaki Y."/>
            <person name="Nishi S."/>
            <person name="Hori S."/>
            <person name="Arai W."/>
            <person name="Tsubouchi T."/>
            <person name="Morono Y."/>
            <person name="Uchiyama I."/>
            <person name="Ito T."/>
            <person name="Fujiyama A."/>
            <person name="Inagaki F."/>
            <person name="Takami H."/>
        </authorList>
    </citation>
    <scope>NUCLEOTIDE SEQUENCE</scope>
    <source>
        <strain evidence="2">Expedition CK06-06</strain>
    </source>
</reference>
<name>X0T8W3_9ZZZZ</name>
<gene>
    <name evidence="2" type="ORF">S01H1_04311</name>
</gene>
<dbReference type="InterPro" id="IPR001509">
    <property type="entry name" value="Epimerase_deHydtase"/>
</dbReference>
<dbReference type="InterPro" id="IPR036291">
    <property type="entry name" value="NAD(P)-bd_dom_sf"/>
</dbReference>
<dbReference type="InterPro" id="IPR050177">
    <property type="entry name" value="Lipid_A_modif_metabolic_enz"/>
</dbReference>
<evidence type="ECO:0000313" key="2">
    <source>
        <dbReference type="EMBL" id="GAF83776.1"/>
    </source>
</evidence>
<protein>
    <recommendedName>
        <fullName evidence="1">NAD-dependent epimerase/dehydratase domain-containing protein</fullName>
    </recommendedName>
</protein>
<dbReference type="Gene3D" id="3.90.25.10">
    <property type="entry name" value="UDP-galactose 4-epimerase, domain 1"/>
    <property type="match status" value="1"/>
</dbReference>
<dbReference type="PANTHER" id="PTHR43245">
    <property type="entry name" value="BIFUNCTIONAL POLYMYXIN RESISTANCE PROTEIN ARNA"/>
    <property type="match status" value="1"/>
</dbReference>
<accession>X0T8W3</accession>
<dbReference type="Gene3D" id="3.40.50.720">
    <property type="entry name" value="NAD(P)-binding Rossmann-like Domain"/>
    <property type="match status" value="1"/>
</dbReference>
<sequence length="286" mass="31676">MKILITGVAGFIGSNLARMLCKTGQQVIGIDDLSQGLEEQVPDGVDLYSDDIRAKIIYKLFTDVDVVFHLAAKNCITECEQQLSETFSVNVDGSVNVFQAAIKAGVAKVVYASSSAVYGPSTNYGESKKKMELFADAFSMCWKTTFTGLRYFNVYGRNQDRRRKVPPLMVALYDKMKNGERPIIYGTGEKRRDFIHMDEVNAFHLLCLKKTGNKIFDIGTGKNHSVMEVYTGLAKLMGGKSPIHKPDFSEEAQETLADTTAARALGWKPVVSLDEGLRTFVNSQRG</sequence>
<dbReference type="SUPFAM" id="SSF51735">
    <property type="entry name" value="NAD(P)-binding Rossmann-fold domains"/>
    <property type="match status" value="1"/>
</dbReference>
<dbReference type="Pfam" id="PF01370">
    <property type="entry name" value="Epimerase"/>
    <property type="match status" value="1"/>
</dbReference>
<dbReference type="EMBL" id="BARS01002284">
    <property type="protein sequence ID" value="GAF83776.1"/>
    <property type="molecule type" value="Genomic_DNA"/>
</dbReference>
<dbReference type="AlphaFoldDB" id="X0T8W3"/>
<feature type="domain" description="NAD-dependent epimerase/dehydratase" evidence="1">
    <location>
        <begin position="3"/>
        <end position="219"/>
    </location>
</feature>
<proteinExistence type="predicted"/>